<protein>
    <submittedName>
        <fullName evidence="2">Uncharacterized protein</fullName>
    </submittedName>
</protein>
<organism evidence="2 3">
    <name type="scientific">Linum tenue</name>
    <dbReference type="NCBI Taxonomy" id="586396"/>
    <lineage>
        <taxon>Eukaryota</taxon>
        <taxon>Viridiplantae</taxon>
        <taxon>Streptophyta</taxon>
        <taxon>Embryophyta</taxon>
        <taxon>Tracheophyta</taxon>
        <taxon>Spermatophyta</taxon>
        <taxon>Magnoliopsida</taxon>
        <taxon>eudicotyledons</taxon>
        <taxon>Gunneridae</taxon>
        <taxon>Pentapetalae</taxon>
        <taxon>rosids</taxon>
        <taxon>fabids</taxon>
        <taxon>Malpighiales</taxon>
        <taxon>Linaceae</taxon>
        <taxon>Linum</taxon>
    </lineage>
</organism>
<dbReference type="EMBL" id="CAMGYJ010000005">
    <property type="protein sequence ID" value="CAI0425187.1"/>
    <property type="molecule type" value="Genomic_DNA"/>
</dbReference>
<proteinExistence type="predicted"/>
<reference evidence="2" key="1">
    <citation type="submission" date="2022-08" db="EMBL/GenBank/DDBJ databases">
        <authorList>
            <person name="Gutierrez-Valencia J."/>
        </authorList>
    </citation>
    <scope>NUCLEOTIDE SEQUENCE</scope>
</reference>
<evidence type="ECO:0000313" key="3">
    <source>
        <dbReference type="Proteomes" id="UP001154282"/>
    </source>
</evidence>
<comment type="caution">
    <text evidence="2">The sequence shown here is derived from an EMBL/GenBank/DDBJ whole genome shotgun (WGS) entry which is preliminary data.</text>
</comment>
<dbReference type="Proteomes" id="UP001154282">
    <property type="component" value="Unassembled WGS sequence"/>
</dbReference>
<gene>
    <name evidence="2" type="ORF">LITE_LOCUS20269</name>
</gene>
<feature type="region of interest" description="Disordered" evidence="1">
    <location>
        <begin position="18"/>
        <end position="53"/>
    </location>
</feature>
<feature type="compositionally biased region" description="Acidic residues" evidence="1">
    <location>
        <begin position="32"/>
        <end position="53"/>
    </location>
</feature>
<evidence type="ECO:0000313" key="2">
    <source>
        <dbReference type="EMBL" id="CAI0425187.1"/>
    </source>
</evidence>
<sequence>ARSSLRQLRCFFLYLPLKPRKPPKSNYPIEEIAGEGEEEERAAEEESSDGGRE</sequence>
<dbReference type="AlphaFoldDB" id="A0AAV0KSB9"/>
<keyword evidence="3" id="KW-1185">Reference proteome</keyword>
<name>A0AAV0KSB9_9ROSI</name>
<evidence type="ECO:0000256" key="1">
    <source>
        <dbReference type="SAM" id="MobiDB-lite"/>
    </source>
</evidence>
<accession>A0AAV0KSB9</accession>
<feature type="non-terminal residue" evidence="2">
    <location>
        <position position="1"/>
    </location>
</feature>